<comment type="subcellular location">
    <subcellularLocation>
        <location evidence="8">Cytoplasm</location>
    </subcellularLocation>
</comment>
<accession>A0A1I6HTQ4</accession>
<evidence type="ECO:0000256" key="7">
    <source>
        <dbReference type="ARBA" id="ARBA00023150"/>
    </source>
</evidence>
<reference evidence="10 11" key="1">
    <citation type="submission" date="2016-10" db="EMBL/GenBank/DDBJ databases">
        <authorList>
            <person name="de Groot N.N."/>
        </authorList>
    </citation>
    <scope>NUCLEOTIDE SEQUENCE [LARGE SCALE GENOMIC DNA]</scope>
    <source>
        <strain evidence="10 11">743A</strain>
    </source>
</reference>
<dbReference type="InterPro" id="IPR029044">
    <property type="entry name" value="Nucleotide-diphossugar_trans"/>
</dbReference>
<evidence type="ECO:0000256" key="2">
    <source>
        <dbReference type="ARBA" id="ARBA00022679"/>
    </source>
</evidence>
<evidence type="ECO:0000256" key="6">
    <source>
        <dbReference type="ARBA" id="ARBA00023134"/>
    </source>
</evidence>
<comment type="catalytic activity">
    <reaction evidence="8">
        <text>Mo-molybdopterin + GTP + H(+) = Mo-molybdopterin guanine dinucleotide + diphosphate</text>
        <dbReference type="Rhea" id="RHEA:34243"/>
        <dbReference type="ChEBI" id="CHEBI:15378"/>
        <dbReference type="ChEBI" id="CHEBI:33019"/>
        <dbReference type="ChEBI" id="CHEBI:37565"/>
        <dbReference type="ChEBI" id="CHEBI:71302"/>
        <dbReference type="ChEBI" id="CHEBI:71310"/>
        <dbReference type="EC" id="2.7.7.77"/>
    </reaction>
</comment>
<feature type="binding site" evidence="8">
    <location>
        <position position="96"/>
    </location>
    <ligand>
        <name>Mg(2+)</name>
        <dbReference type="ChEBI" id="CHEBI:18420"/>
    </ligand>
</feature>
<gene>
    <name evidence="8" type="primary">mobA</name>
    <name evidence="10" type="ORF">SAMN05661086_00267</name>
</gene>
<keyword evidence="2 8" id="KW-0808">Transferase</keyword>
<dbReference type="STRING" id="37658.SAMN05661086_00267"/>
<feature type="binding site" evidence="8">
    <location>
        <position position="96"/>
    </location>
    <ligand>
        <name>GTP</name>
        <dbReference type="ChEBI" id="CHEBI:37565"/>
    </ligand>
</feature>
<evidence type="ECO:0000313" key="11">
    <source>
        <dbReference type="Proteomes" id="UP000199659"/>
    </source>
</evidence>
<dbReference type="Pfam" id="PF12804">
    <property type="entry name" value="NTP_transf_3"/>
    <property type="match status" value="1"/>
</dbReference>
<evidence type="ECO:0000256" key="1">
    <source>
        <dbReference type="ARBA" id="ARBA00022490"/>
    </source>
</evidence>
<dbReference type="EC" id="2.7.7.77" evidence="8"/>
<dbReference type="EMBL" id="FOYZ01000001">
    <property type="protein sequence ID" value="SFR57630.1"/>
    <property type="molecule type" value="Genomic_DNA"/>
</dbReference>
<evidence type="ECO:0000256" key="8">
    <source>
        <dbReference type="HAMAP-Rule" id="MF_00316"/>
    </source>
</evidence>
<dbReference type="GO" id="GO:0005525">
    <property type="term" value="F:GTP binding"/>
    <property type="evidence" value="ECO:0007669"/>
    <property type="project" value="UniProtKB-UniRule"/>
</dbReference>
<keyword evidence="5 8" id="KW-0460">Magnesium</keyword>
<evidence type="ECO:0000259" key="9">
    <source>
        <dbReference type="Pfam" id="PF12804"/>
    </source>
</evidence>
<dbReference type="InterPro" id="IPR025877">
    <property type="entry name" value="MobA-like_NTP_Trfase"/>
</dbReference>
<dbReference type="CDD" id="cd02503">
    <property type="entry name" value="MobA"/>
    <property type="match status" value="1"/>
</dbReference>
<comment type="cofactor">
    <cofactor evidence="8">
        <name>Mg(2+)</name>
        <dbReference type="ChEBI" id="CHEBI:18420"/>
    </cofactor>
</comment>
<evidence type="ECO:0000256" key="4">
    <source>
        <dbReference type="ARBA" id="ARBA00022741"/>
    </source>
</evidence>
<dbReference type="Proteomes" id="UP000199659">
    <property type="component" value="Unassembled WGS sequence"/>
</dbReference>
<dbReference type="GO" id="GO:0006777">
    <property type="term" value="P:Mo-molybdopterin cofactor biosynthetic process"/>
    <property type="evidence" value="ECO:0007669"/>
    <property type="project" value="UniProtKB-KW"/>
</dbReference>
<comment type="domain">
    <text evidence="8">The N-terminal domain determines nucleotide recognition and specific binding, while the C-terminal domain determines the specific binding to the target protein.</text>
</comment>
<dbReference type="RefSeq" id="WP_092558887.1">
    <property type="nucleotide sequence ID" value="NZ_FOYZ01000001.1"/>
</dbReference>
<dbReference type="InterPro" id="IPR013482">
    <property type="entry name" value="Molybde_CF_guanTrfase"/>
</dbReference>
<keyword evidence="1 8" id="KW-0963">Cytoplasm</keyword>
<keyword evidence="3 8" id="KW-0479">Metal-binding</keyword>
<dbReference type="Gene3D" id="3.90.550.10">
    <property type="entry name" value="Spore Coat Polysaccharide Biosynthesis Protein SpsA, Chain A"/>
    <property type="match status" value="1"/>
</dbReference>
<comment type="function">
    <text evidence="8">Transfers a GMP moiety from GTP to Mo-molybdopterin (Mo-MPT) cofactor (Moco or molybdenum cofactor) to form Mo-molybdopterin guanine dinucleotide (Mo-MGD) cofactor.</text>
</comment>
<dbReference type="PANTHER" id="PTHR19136:SF81">
    <property type="entry name" value="MOLYBDENUM COFACTOR GUANYLYLTRANSFERASE"/>
    <property type="match status" value="1"/>
</dbReference>
<sequence>MVKIESAIILCGGKSTRMGFDKQNIRIHDRPIVLHIASQLEPLVNEIIIVTNTPERYDSSGYRVVGDVLKDCGPIAGVYSGLLNSSSQFSYVVAGDMPFINQDYIRYLEKILKSTEEDLDVLAMRRKGIIEPFHAAYSKSVCPLLYEYIQQKNYRLYKLIESANTRYIEEREGSKFDITDEMFINLNTVRDLDDHNL</sequence>
<dbReference type="GO" id="GO:0061603">
    <property type="term" value="F:molybdenum cofactor guanylyltransferase activity"/>
    <property type="evidence" value="ECO:0007669"/>
    <property type="project" value="UniProtKB-EC"/>
</dbReference>
<name>A0A1I6HTQ4_9FIRM</name>
<proteinExistence type="inferred from homology"/>
<evidence type="ECO:0000256" key="3">
    <source>
        <dbReference type="ARBA" id="ARBA00022723"/>
    </source>
</evidence>
<keyword evidence="4 8" id="KW-0547">Nucleotide-binding</keyword>
<comment type="caution">
    <text evidence="8">Lacks conserved residue(s) required for the propagation of feature annotation.</text>
</comment>
<feature type="binding site" evidence="8">
    <location>
        <begin position="10"/>
        <end position="12"/>
    </location>
    <ligand>
        <name>GTP</name>
        <dbReference type="ChEBI" id="CHEBI:37565"/>
    </ligand>
</feature>
<feature type="domain" description="MobA-like NTP transferase" evidence="9">
    <location>
        <begin position="7"/>
        <end position="161"/>
    </location>
</feature>
<keyword evidence="11" id="KW-1185">Reference proteome</keyword>
<dbReference type="SUPFAM" id="SSF53448">
    <property type="entry name" value="Nucleotide-diphospho-sugar transferases"/>
    <property type="match status" value="1"/>
</dbReference>
<evidence type="ECO:0000256" key="5">
    <source>
        <dbReference type="ARBA" id="ARBA00022842"/>
    </source>
</evidence>
<dbReference type="OrthoDB" id="9788394at2"/>
<comment type="similarity">
    <text evidence="8">Belongs to the MobA family.</text>
</comment>
<keyword evidence="6 8" id="KW-0342">GTP-binding</keyword>
<evidence type="ECO:0000313" key="10">
    <source>
        <dbReference type="EMBL" id="SFR57630.1"/>
    </source>
</evidence>
<dbReference type="AlphaFoldDB" id="A0A1I6HTQ4"/>
<feature type="binding site" evidence="8">
    <location>
        <position position="67"/>
    </location>
    <ligand>
        <name>GTP</name>
        <dbReference type="ChEBI" id="CHEBI:37565"/>
    </ligand>
</feature>
<dbReference type="GO" id="GO:0005737">
    <property type="term" value="C:cytoplasm"/>
    <property type="evidence" value="ECO:0007669"/>
    <property type="project" value="UniProtKB-SubCell"/>
</dbReference>
<dbReference type="GO" id="GO:0046872">
    <property type="term" value="F:metal ion binding"/>
    <property type="evidence" value="ECO:0007669"/>
    <property type="project" value="UniProtKB-KW"/>
</dbReference>
<keyword evidence="7 8" id="KW-0501">Molybdenum cofactor biosynthesis</keyword>
<dbReference type="PANTHER" id="PTHR19136">
    <property type="entry name" value="MOLYBDENUM COFACTOR GUANYLYLTRANSFERASE"/>
    <property type="match status" value="1"/>
</dbReference>
<feature type="binding site" evidence="8">
    <location>
        <position position="22"/>
    </location>
    <ligand>
        <name>GTP</name>
        <dbReference type="ChEBI" id="CHEBI:37565"/>
    </ligand>
</feature>
<protein>
    <recommendedName>
        <fullName evidence="8">Probable molybdenum cofactor guanylyltransferase</fullName>
        <shortName evidence="8">MoCo guanylyltransferase</shortName>
        <ecNumber evidence="8">2.7.7.77</ecNumber>
    </recommendedName>
    <alternativeName>
        <fullName evidence="8">GTP:molybdopterin guanylyltransferase</fullName>
    </alternativeName>
    <alternativeName>
        <fullName evidence="8">Mo-MPT guanylyltransferase</fullName>
    </alternativeName>
    <alternativeName>
        <fullName evidence="8">Molybdopterin guanylyltransferase</fullName>
    </alternativeName>
    <alternativeName>
        <fullName evidence="8">Molybdopterin-guanine dinucleotide synthase</fullName>
        <shortName evidence="8">MGD synthase</shortName>
    </alternativeName>
</protein>
<dbReference type="HAMAP" id="MF_00316">
    <property type="entry name" value="MobA"/>
    <property type="match status" value="1"/>
</dbReference>
<organism evidence="10 11">
    <name type="scientific">Anaeromicropila populeti</name>
    <dbReference type="NCBI Taxonomy" id="37658"/>
    <lineage>
        <taxon>Bacteria</taxon>
        <taxon>Bacillati</taxon>
        <taxon>Bacillota</taxon>
        <taxon>Clostridia</taxon>
        <taxon>Lachnospirales</taxon>
        <taxon>Lachnospiraceae</taxon>
        <taxon>Anaeromicropila</taxon>
    </lineage>
</organism>